<organism evidence="3 4">
    <name type="scientific">Shackletoniella antarctica</name>
    <dbReference type="NCBI Taxonomy" id="268115"/>
    <lineage>
        <taxon>Bacteria</taxon>
        <taxon>Bacillati</taxon>
        <taxon>Cyanobacteriota</taxon>
        <taxon>Cyanophyceae</taxon>
        <taxon>Oculatellales</taxon>
        <taxon>Oculatellaceae</taxon>
        <taxon>Shackletoniella</taxon>
    </lineage>
</organism>
<evidence type="ECO:0008006" key="5">
    <source>
        <dbReference type="Google" id="ProtNLM"/>
    </source>
</evidence>
<evidence type="ECO:0000256" key="2">
    <source>
        <dbReference type="SAM" id="SignalP"/>
    </source>
</evidence>
<gene>
    <name evidence="3" type="ORF">DCF17_19460</name>
</gene>
<feature type="region of interest" description="Disordered" evidence="1">
    <location>
        <begin position="23"/>
        <end position="68"/>
    </location>
</feature>
<evidence type="ECO:0000313" key="3">
    <source>
        <dbReference type="EMBL" id="PZO35080.1"/>
    </source>
</evidence>
<proteinExistence type="predicted"/>
<evidence type="ECO:0000256" key="1">
    <source>
        <dbReference type="SAM" id="MobiDB-lite"/>
    </source>
</evidence>
<reference evidence="4" key="1">
    <citation type="submission" date="2018-04" db="EMBL/GenBank/DDBJ databases">
        <authorList>
            <person name="Cornet L."/>
        </authorList>
    </citation>
    <scope>NUCLEOTIDE SEQUENCE [LARGE SCALE GENOMIC DNA]</scope>
</reference>
<comment type="caution">
    <text evidence="3">The sequence shown here is derived from an EMBL/GenBank/DDBJ whole genome shotgun (WGS) entry which is preliminary data.</text>
</comment>
<accession>A0A2W4VT18</accession>
<evidence type="ECO:0000313" key="4">
    <source>
        <dbReference type="Proteomes" id="UP000249081"/>
    </source>
</evidence>
<feature type="chain" id="PRO_5016028696" description="DNA primase" evidence="2">
    <location>
        <begin position="22"/>
        <end position="68"/>
    </location>
</feature>
<feature type="compositionally biased region" description="Acidic residues" evidence="1">
    <location>
        <begin position="44"/>
        <end position="68"/>
    </location>
</feature>
<sequence length="68" mass="7272">MKLSGWMVLPLVLGLSSLTVACDAGGDRESDEQLETEPTGAEPLEGDEEEGDEEEGDEEEDEEGEGDD</sequence>
<protein>
    <recommendedName>
        <fullName evidence="5">DNA primase</fullName>
    </recommendedName>
</protein>
<name>A0A2W4VT18_9CYAN</name>
<keyword evidence="2" id="KW-0732">Signal</keyword>
<dbReference type="Proteomes" id="UP000249081">
    <property type="component" value="Unassembled WGS sequence"/>
</dbReference>
<feature type="signal peptide" evidence="2">
    <location>
        <begin position="1"/>
        <end position="21"/>
    </location>
</feature>
<dbReference type="EMBL" id="QBMN01000186">
    <property type="protein sequence ID" value="PZO35080.1"/>
    <property type="molecule type" value="Genomic_DNA"/>
</dbReference>
<reference evidence="3 4" key="2">
    <citation type="submission" date="2018-06" db="EMBL/GenBank/DDBJ databases">
        <title>Metagenomic assembly of (sub)arctic Cyanobacteria and their associated microbiome from non-axenic cultures.</title>
        <authorList>
            <person name="Baurain D."/>
        </authorList>
    </citation>
    <scope>NUCLEOTIDE SEQUENCE [LARGE SCALE GENOMIC DNA]</scope>
    <source>
        <strain evidence="3">ULC041bin1</strain>
    </source>
</reference>
<dbReference type="PROSITE" id="PS51257">
    <property type="entry name" value="PROKAR_LIPOPROTEIN"/>
    <property type="match status" value="1"/>
</dbReference>
<dbReference type="AlphaFoldDB" id="A0A2W4VT18"/>